<keyword evidence="1" id="KW-0812">Transmembrane</keyword>
<dbReference type="Proteomes" id="UP000320160">
    <property type="component" value="Unassembled WGS sequence"/>
</dbReference>
<keyword evidence="1" id="KW-1133">Transmembrane helix</keyword>
<gene>
    <name evidence="2" type="ORF">FOM92_04105</name>
</gene>
<evidence type="ECO:0000313" key="3">
    <source>
        <dbReference type="Proteomes" id="UP000320160"/>
    </source>
</evidence>
<evidence type="ECO:0000256" key="1">
    <source>
        <dbReference type="SAM" id="Phobius"/>
    </source>
</evidence>
<feature type="transmembrane region" description="Helical" evidence="1">
    <location>
        <begin position="38"/>
        <end position="54"/>
    </location>
</feature>
<accession>A0A553WIS3</accession>
<evidence type="ECO:0000313" key="2">
    <source>
        <dbReference type="EMBL" id="TSB04605.1"/>
    </source>
</evidence>
<proteinExistence type="predicted"/>
<protein>
    <submittedName>
        <fullName evidence="2">Uncharacterized protein</fullName>
    </submittedName>
</protein>
<sequence>MILREALFLAAALFGSFALVATYLWLFHSHVNVKELGSTGAAMAFGAYAGRIWGRKERHG</sequence>
<reference evidence="2 3" key="1">
    <citation type="submission" date="2019-07" db="EMBL/GenBank/DDBJ databases">
        <authorList>
            <person name="Park M."/>
        </authorList>
    </citation>
    <scope>NUCLEOTIDE SEQUENCE [LARGE SCALE GENOMIC DNA]</scope>
    <source>
        <strain evidence="2 3">KCTC32445</strain>
    </source>
</reference>
<dbReference type="OrthoDB" id="7596016at2"/>
<dbReference type="RefSeq" id="WP_143775493.1">
    <property type="nucleotide sequence ID" value="NZ_VKKU01000001.1"/>
</dbReference>
<dbReference type="EMBL" id="VKKU01000001">
    <property type="protein sequence ID" value="TSB04605.1"/>
    <property type="molecule type" value="Genomic_DNA"/>
</dbReference>
<comment type="caution">
    <text evidence="2">The sequence shown here is derived from an EMBL/GenBank/DDBJ whole genome shotgun (WGS) entry which is preliminary data.</text>
</comment>
<dbReference type="AlphaFoldDB" id="A0A553WIS3"/>
<keyword evidence="1" id="KW-0472">Membrane</keyword>
<name>A0A553WIS3_9SPHN</name>
<organism evidence="2 3">
    <name type="scientific">Sphingorhabdus contaminans</name>
    <dbReference type="NCBI Taxonomy" id="1343899"/>
    <lineage>
        <taxon>Bacteria</taxon>
        <taxon>Pseudomonadati</taxon>
        <taxon>Pseudomonadota</taxon>
        <taxon>Alphaproteobacteria</taxon>
        <taxon>Sphingomonadales</taxon>
        <taxon>Sphingomonadaceae</taxon>
        <taxon>Sphingorhabdus</taxon>
    </lineage>
</organism>
<feature type="transmembrane region" description="Helical" evidence="1">
    <location>
        <begin position="7"/>
        <end position="26"/>
    </location>
</feature>
<keyword evidence="3" id="KW-1185">Reference proteome</keyword>